<evidence type="ECO:0000313" key="6">
    <source>
        <dbReference type="Ensembl" id="ENSDCDP00010047646.1"/>
    </source>
</evidence>
<dbReference type="GO" id="GO:0006368">
    <property type="term" value="P:transcription elongation by RNA polymerase II"/>
    <property type="evidence" value="ECO:0007669"/>
    <property type="project" value="InterPro"/>
</dbReference>
<reference evidence="6" key="3">
    <citation type="submission" date="2025-09" db="UniProtKB">
        <authorList>
            <consortium name="Ensembl"/>
        </authorList>
    </citation>
    <scope>IDENTIFICATION</scope>
</reference>
<accession>A0AAY4DT78</accession>
<dbReference type="CDD" id="cd00183">
    <property type="entry name" value="TFIIS_I"/>
    <property type="match status" value="1"/>
</dbReference>
<reference evidence="6 7" key="1">
    <citation type="submission" date="2020-06" db="EMBL/GenBank/DDBJ databases">
        <authorList>
            <consortium name="Wellcome Sanger Institute Data Sharing"/>
        </authorList>
    </citation>
    <scope>NUCLEOTIDE SEQUENCE [LARGE SCALE GENOMIC DNA]</scope>
</reference>
<dbReference type="Pfam" id="PF06881">
    <property type="entry name" value="Elongin_A"/>
    <property type="match status" value="1"/>
</dbReference>
<keyword evidence="7" id="KW-1185">Reference proteome</keyword>
<evidence type="ECO:0000256" key="2">
    <source>
        <dbReference type="ARBA" id="ARBA00023242"/>
    </source>
</evidence>
<comment type="subcellular location">
    <subcellularLocation>
        <location evidence="1 3">Nucleus</location>
    </subcellularLocation>
</comment>
<dbReference type="Pfam" id="PF08711">
    <property type="entry name" value="Med26"/>
    <property type="match status" value="1"/>
</dbReference>
<evidence type="ECO:0000256" key="1">
    <source>
        <dbReference type="ARBA" id="ARBA00004123"/>
    </source>
</evidence>
<protein>
    <recommendedName>
        <fullName evidence="5">TFIIS N-terminal domain-containing protein</fullName>
    </recommendedName>
</protein>
<evidence type="ECO:0000313" key="7">
    <source>
        <dbReference type="Proteomes" id="UP000694580"/>
    </source>
</evidence>
<dbReference type="Gene3D" id="6.10.250.3180">
    <property type="match status" value="1"/>
</dbReference>
<dbReference type="InterPro" id="IPR017923">
    <property type="entry name" value="TFIIS_N"/>
</dbReference>
<feature type="region of interest" description="Disordered" evidence="4">
    <location>
        <begin position="101"/>
        <end position="318"/>
    </location>
</feature>
<feature type="domain" description="TFIIS N-terminal" evidence="5">
    <location>
        <begin position="1"/>
        <end position="78"/>
    </location>
</feature>
<sequence length="617" mass="67362">MAAADVGKVLQSKRKLKESPDSKTVLNTLKKLEELDITLDILAETGIGKVVNSFRKHADAGGVAKTLVNRWKKLVPKDGSSVCVLPSLFSLLFFSKQDSSLKTLPSNNARKQSKDGGPLDDCGDQRSRSRDEKPSTAKESKDTADGKEKPRAEKGELNGKPSACPKSGEGASHGRAAKPRSKPDVKPASSGTRTRERRGPEKAKRAPARAEEAGRKAGAGKNPGSSSSSGVGKKRVKGDPEIVDQSDNELDGPEMSFEAYLSYDLEVPKRKKKSRDRKNPPKRRRPSDTAEISGAKSSTGSAKDGAETVTPGRSAMTSVSAARMNPVLLARDSGLPLSDACVPNPAEGRAADAGEEAPAFTGQRLNRKMQVYSGAKIAYLPSMMSLYQQCIRALQNNIDLLYDIGGVPFDILKPVLERCTPEQLLRIEECNPVFIGETDDLWAKHCKKDFRNSQLQEYESWREMYLRLFEEREKKLKRLTKTIVSAHSGKPKGRQVKLAFIHSAAKPPRSVRIQQEIHGTAGPVLQHHPLDKPGCVQLSPRNSQRIINTHFKQSCCVNCAGGPLNCIFVCVHGRAKRAFFTVPVISAKKAEVNQAIMSLQDPAATPPIPTKRRIQGR</sequence>
<feature type="compositionally biased region" description="Basic residues" evidence="4">
    <location>
        <begin position="269"/>
        <end position="285"/>
    </location>
</feature>
<feature type="compositionally biased region" description="Basic and acidic residues" evidence="4">
    <location>
        <begin position="123"/>
        <end position="157"/>
    </location>
</feature>
<dbReference type="GO" id="GO:0070449">
    <property type="term" value="C:elongin complex"/>
    <property type="evidence" value="ECO:0007669"/>
    <property type="project" value="InterPro"/>
</dbReference>
<dbReference type="InterPro" id="IPR035441">
    <property type="entry name" value="TFIIS/LEDGF_dom_sf"/>
</dbReference>
<dbReference type="SUPFAM" id="SSF47676">
    <property type="entry name" value="Conserved domain common to transcription factors TFIIS, elongin A, CRSP70"/>
    <property type="match status" value="1"/>
</dbReference>
<feature type="compositionally biased region" description="Acidic residues" evidence="4">
    <location>
        <begin position="241"/>
        <end position="252"/>
    </location>
</feature>
<dbReference type="PROSITE" id="PS51319">
    <property type="entry name" value="TFIIS_N"/>
    <property type="match status" value="1"/>
</dbReference>
<dbReference type="InterPro" id="IPR051870">
    <property type="entry name" value="Elongin-A_domain"/>
</dbReference>
<feature type="compositionally biased region" description="Low complexity" evidence="4">
    <location>
        <begin position="219"/>
        <end position="231"/>
    </location>
</feature>
<evidence type="ECO:0000259" key="5">
    <source>
        <dbReference type="PROSITE" id="PS51319"/>
    </source>
</evidence>
<dbReference type="PANTHER" id="PTHR15141">
    <property type="entry name" value="TRANSCRIPTION ELONGATION FACTOR B POLYPEPTIDE 3"/>
    <property type="match status" value="1"/>
</dbReference>
<keyword evidence="2 3" id="KW-0539">Nucleus</keyword>
<evidence type="ECO:0000256" key="4">
    <source>
        <dbReference type="SAM" id="MobiDB-lite"/>
    </source>
</evidence>
<dbReference type="Gene3D" id="1.20.930.10">
    <property type="entry name" value="Conserved domain common to transcription factors TFIIS, elongin A, CRSP70"/>
    <property type="match status" value="1"/>
</dbReference>
<organism evidence="6 7">
    <name type="scientific">Denticeps clupeoides</name>
    <name type="common">denticle herring</name>
    <dbReference type="NCBI Taxonomy" id="299321"/>
    <lineage>
        <taxon>Eukaryota</taxon>
        <taxon>Metazoa</taxon>
        <taxon>Chordata</taxon>
        <taxon>Craniata</taxon>
        <taxon>Vertebrata</taxon>
        <taxon>Euteleostomi</taxon>
        <taxon>Actinopterygii</taxon>
        <taxon>Neopterygii</taxon>
        <taxon>Teleostei</taxon>
        <taxon>Clupei</taxon>
        <taxon>Clupeiformes</taxon>
        <taxon>Denticipitoidei</taxon>
        <taxon>Denticipitidae</taxon>
        <taxon>Denticeps</taxon>
    </lineage>
</organism>
<dbReference type="AlphaFoldDB" id="A0AAY4DT78"/>
<dbReference type="InterPro" id="IPR003617">
    <property type="entry name" value="TFIIS/CRSP70_N_sub"/>
</dbReference>
<dbReference type="GeneTree" id="ENSGT00390000002428"/>
<dbReference type="SMART" id="SM00509">
    <property type="entry name" value="TFS2N"/>
    <property type="match status" value="1"/>
</dbReference>
<feature type="compositionally biased region" description="Basic and acidic residues" evidence="4">
    <location>
        <begin position="193"/>
        <end position="215"/>
    </location>
</feature>
<reference evidence="6" key="2">
    <citation type="submission" date="2025-08" db="UniProtKB">
        <authorList>
            <consortium name="Ensembl"/>
        </authorList>
    </citation>
    <scope>IDENTIFICATION</scope>
</reference>
<dbReference type="InterPro" id="IPR010684">
    <property type="entry name" value="RNA_pol_II_trans_fac_SIII_A"/>
</dbReference>
<dbReference type="Ensembl" id="ENSDCDT00010057885.1">
    <property type="protein sequence ID" value="ENSDCDP00010047646.1"/>
    <property type="gene ID" value="ENSDCDG00010028790.1"/>
</dbReference>
<name>A0AAY4DT78_9TELE</name>
<evidence type="ECO:0000256" key="3">
    <source>
        <dbReference type="PROSITE-ProRule" id="PRU00649"/>
    </source>
</evidence>
<gene>
    <name evidence="6" type="primary">eloal</name>
</gene>
<proteinExistence type="predicted"/>
<dbReference type="PANTHER" id="PTHR15141:SF49">
    <property type="entry name" value="TFIIS N-TERMINAL DOMAIN-CONTAINING PROTEIN"/>
    <property type="match status" value="1"/>
</dbReference>
<dbReference type="Proteomes" id="UP000694580">
    <property type="component" value="Chromosome 8"/>
</dbReference>